<keyword evidence="2" id="KW-0503">Monooxygenase</keyword>
<keyword evidence="2" id="KW-0349">Heme</keyword>
<dbReference type="Gene3D" id="1.10.630.10">
    <property type="entry name" value="Cytochrome P450"/>
    <property type="match status" value="1"/>
</dbReference>
<dbReference type="PROSITE" id="PS00086">
    <property type="entry name" value="CYTOCHROME_P450"/>
    <property type="match status" value="1"/>
</dbReference>
<accession>A0A1P8MTF4</accession>
<dbReference type="EMBL" id="CP019312">
    <property type="protein sequence ID" value="APX11273.1"/>
    <property type="molecule type" value="Genomic_DNA"/>
</dbReference>
<keyword evidence="2" id="KW-0479">Metal-binding</keyword>
<proteinExistence type="inferred from homology"/>
<keyword evidence="2" id="KW-0560">Oxidoreductase</keyword>
<dbReference type="PANTHER" id="PTHR46696:SF1">
    <property type="entry name" value="CYTOCHROME P450 YJIB-RELATED"/>
    <property type="match status" value="1"/>
</dbReference>
<name>A0A1P8MTF4_9RHOB</name>
<dbReference type="GO" id="GO:0005506">
    <property type="term" value="F:iron ion binding"/>
    <property type="evidence" value="ECO:0007669"/>
    <property type="project" value="InterPro"/>
</dbReference>
<dbReference type="GO" id="GO:0020037">
    <property type="term" value="F:heme binding"/>
    <property type="evidence" value="ECO:0007669"/>
    <property type="project" value="InterPro"/>
</dbReference>
<dbReference type="GO" id="GO:0004497">
    <property type="term" value="F:monooxygenase activity"/>
    <property type="evidence" value="ECO:0007669"/>
    <property type="project" value="UniProtKB-KW"/>
</dbReference>
<dbReference type="STRING" id="299262.BWR18_05930"/>
<dbReference type="GO" id="GO:0016705">
    <property type="term" value="F:oxidoreductase activity, acting on paired donors, with incorporation or reduction of molecular oxygen"/>
    <property type="evidence" value="ECO:0007669"/>
    <property type="project" value="InterPro"/>
</dbReference>
<dbReference type="PANTHER" id="PTHR46696">
    <property type="entry name" value="P450, PUTATIVE (EUROFUNG)-RELATED"/>
    <property type="match status" value="1"/>
</dbReference>
<dbReference type="KEGG" id="tom:BWR18_05930"/>
<dbReference type="AlphaFoldDB" id="A0A1P8MTF4"/>
<dbReference type="Pfam" id="PF00067">
    <property type="entry name" value="p450"/>
    <property type="match status" value="1"/>
</dbReference>
<dbReference type="PRINTS" id="PR00359">
    <property type="entry name" value="BP450"/>
</dbReference>
<evidence type="ECO:0000313" key="4">
    <source>
        <dbReference type="Proteomes" id="UP000186336"/>
    </source>
</evidence>
<dbReference type="RefSeq" id="WP_076627136.1">
    <property type="nucleotide sequence ID" value="NZ_CP019312.1"/>
</dbReference>
<dbReference type="SUPFAM" id="SSF48264">
    <property type="entry name" value="Cytochrome P450"/>
    <property type="match status" value="1"/>
</dbReference>
<keyword evidence="2" id="KW-0408">Iron</keyword>
<protein>
    <submittedName>
        <fullName evidence="3">Cytochrome</fullName>
    </submittedName>
</protein>
<dbReference type="InterPro" id="IPR017972">
    <property type="entry name" value="Cyt_P450_CS"/>
</dbReference>
<comment type="similarity">
    <text evidence="1 2">Belongs to the cytochrome P450 family.</text>
</comment>
<evidence type="ECO:0000313" key="3">
    <source>
        <dbReference type="EMBL" id="APX11273.1"/>
    </source>
</evidence>
<gene>
    <name evidence="3" type="ORF">BWR18_05930</name>
</gene>
<dbReference type="InterPro" id="IPR002397">
    <property type="entry name" value="Cyt_P450_B"/>
</dbReference>
<dbReference type="Proteomes" id="UP000186336">
    <property type="component" value="Chromosome"/>
</dbReference>
<dbReference type="InterPro" id="IPR036396">
    <property type="entry name" value="Cyt_P450_sf"/>
</dbReference>
<evidence type="ECO:0000256" key="1">
    <source>
        <dbReference type="ARBA" id="ARBA00010617"/>
    </source>
</evidence>
<organism evidence="3 4">
    <name type="scientific">Tateyamaria omphalii</name>
    <dbReference type="NCBI Taxonomy" id="299262"/>
    <lineage>
        <taxon>Bacteria</taxon>
        <taxon>Pseudomonadati</taxon>
        <taxon>Pseudomonadota</taxon>
        <taxon>Alphaproteobacteria</taxon>
        <taxon>Rhodobacterales</taxon>
        <taxon>Roseobacteraceae</taxon>
        <taxon>Tateyamaria</taxon>
    </lineage>
</organism>
<sequence length="387" mass="42163">MSSAPTVHIDPAAFHADPYPTLAAMRQNAPVCYVPEMGATLFTRRDDVFREEKRVDLFSSHQPNGLLTKVMGSNLMRKDGEAHMRERKALFPALSPRTVRDVLGPKFREIVQGHIDGLQPLGACDLVTDYAMPVSADALRLITGLTNMEAAEMDAASQAMLDAAANYQRDPEVDRLGYGYADHVLDLIKERLPQLRAAPDMSIISVLDQAGLTLDEIAGNVRVIIGGGQNEPRDAIAGTAWALLTHPDQYAMMANGTADWNAAFDEYVRLVAPIGMSPRRVARPDRACDVEFNADELIFFMFGSACRDADHFTDPNAYDLTRNTGPAIPFGAGPHFCAGAAASRALIAGHALPMLFDQLPNLRLTDDVTFAGWAFRGPLSVPVAWDI</sequence>
<dbReference type="OrthoDB" id="9801155at2"/>
<dbReference type="InterPro" id="IPR001128">
    <property type="entry name" value="Cyt_P450"/>
</dbReference>
<evidence type="ECO:0000256" key="2">
    <source>
        <dbReference type="RuleBase" id="RU000461"/>
    </source>
</evidence>
<keyword evidence="4" id="KW-1185">Reference proteome</keyword>
<reference evidence="3 4" key="1">
    <citation type="submission" date="2017-01" db="EMBL/GenBank/DDBJ databases">
        <title>Complete genome of Tateyamaria omphalii DOK1-4 isolated from seawater in Dokdo.</title>
        <authorList>
            <person name="Kim J.H."/>
            <person name="Chi W.-J."/>
        </authorList>
    </citation>
    <scope>NUCLEOTIDE SEQUENCE [LARGE SCALE GENOMIC DNA]</scope>
    <source>
        <strain evidence="3 4">DOK1-4</strain>
    </source>
</reference>